<sequence length="317" mass="33916">MNRKTSAVIRIVSWSIVAVILTVVLIMGVLGNWSVTLFPFGNHTTSGGWTYAESGKYTAGPAELPADKIKNIRVNWLDGSITLSAADTDQVIVKETSSQKLSTKEQLHYYLKGDTLLIEYRGATKNIITAFANGLSKKLEIQIPRKYADSFQEILVDGVSSDINLDNLKTKKLSLDNVSGDISLKNVESDTLSANTTSGSLNSTNLIVSENAVTNSTSGDVILDGSLTAVQHDSVSGDLQITSAACPENIQAGTTSGSVTLNIPANSGFTLEYDTVSGDLESDFPTTGSDSRRTYESGKSHFRIDTVSGSMKLSKTK</sequence>
<keyword evidence="4" id="KW-1185">Reference proteome</keyword>
<dbReference type="RefSeq" id="WP_065540615.1">
    <property type="nucleotide sequence ID" value="NZ_CP015405.2"/>
</dbReference>
<feature type="transmembrane region" description="Helical" evidence="1">
    <location>
        <begin position="12"/>
        <end position="33"/>
    </location>
</feature>
<dbReference type="InterPro" id="IPR025164">
    <property type="entry name" value="Toastrack_DUF4097"/>
</dbReference>
<dbReference type="KEGG" id="byl:A4V09_00455"/>
<dbReference type="Gene3D" id="2.160.20.120">
    <property type="match status" value="1"/>
</dbReference>
<evidence type="ECO:0000256" key="1">
    <source>
        <dbReference type="SAM" id="Phobius"/>
    </source>
</evidence>
<feature type="domain" description="DUF4097" evidence="2">
    <location>
        <begin position="69"/>
        <end position="313"/>
    </location>
</feature>
<keyword evidence="1" id="KW-0472">Membrane</keyword>
<dbReference type="EMBL" id="CP015405">
    <property type="protein sequence ID" value="ANU74379.1"/>
    <property type="molecule type" value="Genomic_DNA"/>
</dbReference>
<protein>
    <recommendedName>
        <fullName evidence="2">DUF4097 domain-containing protein</fullName>
    </recommendedName>
</protein>
<gene>
    <name evidence="3" type="ORF">A4V09_00455</name>
</gene>
<name>A0A1C7I732_9FIRM</name>
<dbReference type="Proteomes" id="UP000092574">
    <property type="component" value="Chromosome"/>
</dbReference>
<dbReference type="Pfam" id="PF13349">
    <property type="entry name" value="DUF4097"/>
    <property type="match status" value="1"/>
</dbReference>
<evidence type="ECO:0000313" key="4">
    <source>
        <dbReference type="Proteomes" id="UP000092574"/>
    </source>
</evidence>
<keyword evidence="1" id="KW-0812">Transmembrane</keyword>
<dbReference type="STRING" id="1796616.A4V09_00455"/>
<dbReference type="OrthoDB" id="2066445at2"/>
<keyword evidence="1" id="KW-1133">Transmembrane helix</keyword>
<proteinExistence type="predicted"/>
<organism evidence="3 4">
    <name type="scientific">Blautia pseudococcoides</name>
    <dbReference type="NCBI Taxonomy" id="1796616"/>
    <lineage>
        <taxon>Bacteria</taxon>
        <taxon>Bacillati</taxon>
        <taxon>Bacillota</taxon>
        <taxon>Clostridia</taxon>
        <taxon>Lachnospirales</taxon>
        <taxon>Lachnospiraceae</taxon>
        <taxon>Blautia</taxon>
    </lineage>
</organism>
<dbReference type="AlphaFoldDB" id="A0A1C7I732"/>
<reference evidence="3" key="1">
    <citation type="submission" date="2017-04" db="EMBL/GenBank/DDBJ databases">
        <title>Complete Genome Sequences of Twelve Strains of a Stable Defined Moderately Diverse Mouse Microbiota 2 (sDMDMm2).</title>
        <authorList>
            <person name="Uchimura Y."/>
            <person name="Wyss M."/>
            <person name="Brugiroux S."/>
            <person name="Limenitakis J.P."/>
            <person name="Stecher B."/>
            <person name="McCoy K.D."/>
            <person name="Macpherson A.J."/>
        </authorList>
    </citation>
    <scope>NUCLEOTIDE SEQUENCE</scope>
    <source>
        <strain evidence="3">YL58</strain>
    </source>
</reference>
<accession>A0A1C7I732</accession>
<evidence type="ECO:0000313" key="3">
    <source>
        <dbReference type="EMBL" id="ANU74379.1"/>
    </source>
</evidence>
<evidence type="ECO:0000259" key="2">
    <source>
        <dbReference type="Pfam" id="PF13349"/>
    </source>
</evidence>